<dbReference type="PANTHER" id="PTHR30435">
    <property type="entry name" value="FLAGELLAR PROTEIN"/>
    <property type="match status" value="1"/>
</dbReference>
<organism evidence="8 9">
    <name type="scientific">Cytobacillus purgationiresistens</name>
    <dbReference type="NCBI Taxonomy" id="863449"/>
    <lineage>
        <taxon>Bacteria</taxon>
        <taxon>Bacillati</taxon>
        <taxon>Bacillota</taxon>
        <taxon>Bacilli</taxon>
        <taxon>Bacillales</taxon>
        <taxon>Bacillaceae</taxon>
        <taxon>Cytobacillus</taxon>
    </lineage>
</organism>
<comment type="similarity">
    <text evidence="2 4">Belongs to the flagella basal body rod proteins family.</text>
</comment>
<feature type="domain" description="Flagellar hook protein FlgE/F/G-like D1" evidence="7">
    <location>
        <begin position="96"/>
        <end position="151"/>
    </location>
</feature>
<evidence type="ECO:0000256" key="4">
    <source>
        <dbReference type="RuleBase" id="RU362116"/>
    </source>
</evidence>
<feature type="domain" description="Flagellar basal-body/hook protein C-terminal" evidence="6">
    <location>
        <begin position="458"/>
        <end position="502"/>
    </location>
</feature>
<dbReference type="InterPro" id="IPR037058">
    <property type="entry name" value="Falgellar_hook_FlgE_sf"/>
</dbReference>
<evidence type="ECO:0000256" key="2">
    <source>
        <dbReference type="ARBA" id="ARBA00009677"/>
    </source>
</evidence>
<dbReference type="InterPro" id="IPR053967">
    <property type="entry name" value="LlgE_F_G-like_D1"/>
</dbReference>
<dbReference type="Proteomes" id="UP001238088">
    <property type="component" value="Unassembled WGS sequence"/>
</dbReference>
<evidence type="ECO:0000259" key="7">
    <source>
        <dbReference type="Pfam" id="PF22692"/>
    </source>
</evidence>
<dbReference type="InterPro" id="IPR037925">
    <property type="entry name" value="FlgE/F/G-like"/>
</dbReference>
<keyword evidence="8" id="KW-0969">Cilium</keyword>
<sequence length="504" mass="53224">MLRSMYSGISGMKNFQTKLDVIGNNIANVNTAGFKKSRVTFKDTMNQMVAGAASPTDIRGGRNATQVGLGSTLATIDVIHSGSSLQTTGRALDLGIEGDGYFIVNQGNSQFYSRAGNFYLDDNGSLVNSDGLKVQAYNNNGVLGDVIVNVNASLPAVTTKEIAFEGNLAADANIGTVFSQQIKTVDENGNAHASTVYFKKMANDQWGVFINEEPKPSSVGAVTNSIDNANGSAGNISVTNPTGYMGTENGDWKVTFTNNQYQVTANGVTTNIPADDVKDNKFSVNGLEIDLSNVDPLPPTDGDTWQFTVTAPVQPKPGFTLNFDANGNIINANAVQNNIRVDIPSGKIDDSTTPVNESHLVVDLDFSKLTQVKGSTNANVFPDGYTDGKLESFNIGPSGEINGVYSNGLIDVLGTIAIAKFSNSSGLTKAGNNLFQASVNSGTANIGVAGDGRGTLAAGSLEMSNVDLSEEFTEMITAQRGFQANTRIITTSDEILQELVNLKR</sequence>
<keyword evidence="3 4" id="KW-0975">Bacterial flagellum</keyword>
<reference evidence="8 9" key="1">
    <citation type="submission" date="2023-07" db="EMBL/GenBank/DDBJ databases">
        <title>Genomic Encyclopedia of Type Strains, Phase IV (KMG-IV): sequencing the most valuable type-strain genomes for metagenomic binning, comparative biology and taxonomic classification.</title>
        <authorList>
            <person name="Goeker M."/>
        </authorList>
    </citation>
    <scope>NUCLEOTIDE SEQUENCE [LARGE SCALE GENOMIC DNA]</scope>
    <source>
        <strain evidence="8 9">DSM 23494</strain>
    </source>
</reference>
<dbReference type="PROSITE" id="PS00588">
    <property type="entry name" value="FLAGELLA_BB_ROD"/>
    <property type="match status" value="1"/>
</dbReference>
<dbReference type="PANTHER" id="PTHR30435:SF1">
    <property type="entry name" value="FLAGELLAR HOOK PROTEIN FLGE"/>
    <property type="match status" value="1"/>
</dbReference>
<accession>A0ABU0AG48</accession>
<dbReference type="SUPFAM" id="SSF117143">
    <property type="entry name" value="Flagellar hook protein flgE"/>
    <property type="match status" value="2"/>
</dbReference>
<dbReference type="InterPro" id="IPR020013">
    <property type="entry name" value="Flagellar_FlgE/F/G"/>
</dbReference>
<keyword evidence="8" id="KW-0966">Cell projection</keyword>
<dbReference type="InterPro" id="IPR001444">
    <property type="entry name" value="Flag_bb_rod_N"/>
</dbReference>
<dbReference type="Gene3D" id="2.60.98.20">
    <property type="entry name" value="Flagellar hook protein FlgE"/>
    <property type="match status" value="1"/>
</dbReference>
<protein>
    <recommendedName>
        <fullName evidence="4">Flagellar hook protein FlgE</fullName>
    </recommendedName>
</protein>
<dbReference type="Pfam" id="PF06429">
    <property type="entry name" value="Flg_bbr_C"/>
    <property type="match status" value="1"/>
</dbReference>
<keyword evidence="8" id="KW-0282">Flagellum</keyword>
<evidence type="ECO:0000313" key="9">
    <source>
        <dbReference type="Proteomes" id="UP001238088"/>
    </source>
</evidence>
<dbReference type="InterPro" id="IPR010930">
    <property type="entry name" value="Flg_bb/hook_C_dom"/>
</dbReference>
<evidence type="ECO:0000259" key="5">
    <source>
        <dbReference type="Pfam" id="PF00460"/>
    </source>
</evidence>
<comment type="caution">
    <text evidence="8">The sequence shown here is derived from an EMBL/GenBank/DDBJ whole genome shotgun (WGS) entry which is preliminary data.</text>
</comment>
<comment type="function">
    <text evidence="4">A flexible structure which links the flagellar filament to the drive apparatus in the basal body.</text>
</comment>
<evidence type="ECO:0000256" key="1">
    <source>
        <dbReference type="ARBA" id="ARBA00004117"/>
    </source>
</evidence>
<proteinExistence type="inferred from homology"/>
<dbReference type="Pfam" id="PF22692">
    <property type="entry name" value="LlgE_F_G_D1"/>
    <property type="match status" value="1"/>
</dbReference>
<dbReference type="NCBIfam" id="TIGR03506">
    <property type="entry name" value="FlgEFG_subfam"/>
    <property type="match status" value="1"/>
</dbReference>
<feature type="domain" description="Flagellar basal body rod protein N-terminal" evidence="5">
    <location>
        <begin position="5"/>
        <end position="35"/>
    </location>
</feature>
<comment type="subcellular location">
    <subcellularLocation>
        <location evidence="1 4">Bacterial flagellum basal body</location>
    </subcellularLocation>
</comment>
<gene>
    <name evidence="8" type="ORF">J2S17_002098</name>
</gene>
<evidence type="ECO:0000256" key="3">
    <source>
        <dbReference type="ARBA" id="ARBA00023143"/>
    </source>
</evidence>
<dbReference type="InterPro" id="IPR019776">
    <property type="entry name" value="Flagellar_basal_body_rod_CS"/>
</dbReference>
<name>A0ABU0AG48_9BACI</name>
<keyword evidence="9" id="KW-1185">Reference proteome</keyword>
<dbReference type="Pfam" id="PF00460">
    <property type="entry name" value="Flg_bb_rod"/>
    <property type="match status" value="1"/>
</dbReference>
<dbReference type="EMBL" id="JAUSUB010000007">
    <property type="protein sequence ID" value="MDQ0270223.1"/>
    <property type="molecule type" value="Genomic_DNA"/>
</dbReference>
<evidence type="ECO:0000259" key="6">
    <source>
        <dbReference type="Pfam" id="PF06429"/>
    </source>
</evidence>
<evidence type="ECO:0000313" key="8">
    <source>
        <dbReference type="EMBL" id="MDQ0270223.1"/>
    </source>
</evidence>